<feature type="domain" description="Cyclic nucleotide-binding" evidence="2">
    <location>
        <begin position="20"/>
        <end position="96"/>
    </location>
</feature>
<dbReference type="Gene3D" id="2.60.120.10">
    <property type="entry name" value="Jelly Rolls"/>
    <property type="match status" value="1"/>
</dbReference>
<dbReference type="InterPro" id="IPR018490">
    <property type="entry name" value="cNMP-bd_dom_sf"/>
</dbReference>
<feature type="coiled-coil region" evidence="1">
    <location>
        <begin position="149"/>
        <end position="183"/>
    </location>
</feature>
<dbReference type="Proteomes" id="UP000199437">
    <property type="component" value="Unassembled WGS sequence"/>
</dbReference>
<proteinExistence type="predicted"/>
<name>A0A1I0RPV7_9BACT</name>
<evidence type="ECO:0000256" key="1">
    <source>
        <dbReference type="SAM" id="Coils"/>
    </source>
</evidence>
<evidence type="ECO:0000313" key="4">
    <source>
        <dbReference type="Proteomes" id="UP000199437"/>
    </source>
</evidence>
<protein>
    <submittedName>
        <fullName evidence="3">cAMP-binding domain of CRP or a regulatory subunit of cAMP-dependent protein kinases</fullName>
    </submittedName>
</protein>
<keyword evidence="4" id="KW-1185">Reference proteome</keyword>
<dbReference type="InterPro" id="IPR014710">
    <property type="entry name" value="RmlC-like_jellyroll"/>
</dbReference>
<evidence type="ECO:0000259" key="2">
    <source>
        <dbReference type="PROSITE" id="PS50042"/>
    </source>
</evidence>
<dbReference type="AlphaFoldDB" id="A0A1I0RPV7"/>
<accession>A0A1I0RPV7</accession>
<dbReference type="InterPro" id="IPR000595">
    <property type="entry name" value="cNMP-bd_dom"/>
</dbReference>
<dbReference type="SUPFAM" id="SSF51206">
    <property type="entry name" value="cAMP-binding domain-like"/>
    <property type="match status" value="1"/>
</dbReference>
<sequence length="214" mass="24513">MVYNQVKADLLLSEKFAMTLHELLSQSNKYNLPLVMKELTIGKGESIYTPGSSTYYMYEIASGAVKLGSYGNQQQKVTYDVLSHPDTFGNLRYLNGQFFEFADSLMPTKLRAYQLDFFKRVIVEDPVISEWFNKTTVARWCVAETRLFKVRALSRVENLRSIVEELNQTVTDAKGRIRNILNELSMQDLGDLTGMTRQTVSTLLQQINKEKEAI</sequence>
<dbReference type="PROSITE" id="PS50042">
    <property type="entry name" value="CNMP_BINDING_3"/>
    <property type="match status" value="1"/>
</dbReference>
<dbReference type="STRING" id="1267423.SAMN05216290_3932"/>
<reference evidence="4" key="1">
    <citation type="submission" date="2016-10" db="EMBL/GenBank/DDBJ databases">
        <authorList>
            <person name="Varghese N."/>
            <person name="Submissions S."/>
        </authorList>
    </citation>
    <scope>NUCLEOTIDE SEQUENCE [LARGE SCALE GENOMIC DNA]</scope>
    <source>
        <strain evidence="4">CGMCC 1.12402</strain>
    </source>
</reference>
<dbReference type="EMBL" id="FOIR01000005">
    <property type="protein sequence ID" value="SEW43120.1"/>
    <property type="molecule type" value="Genomic_DNA"/>
</dbReference>
<keyword evidence="3" id="KW-0418">Kinase</keyword>
<evidence type="ECO:0000313" key="3">
    <source>
        <dbReference type="EMBL" id="SEW43120.1"/>
    </source>
</evidence>
<keyword evidence="1" id="KW-0175">Coiled coil</keyword>
<dbReference type="GO" id="GO:0016301">
    <property type="term" value="F:kinase activity"/>
    <property type="evidence" value="ECO:0007669"/>
    <property type="project" value="UniProtKB-KW"/>
</dbReference>
<gene>
    <name evidence="3" type="ORF">SAMN05216290_3932</name>
</gene>
<organism evidence="3 4">
    <name type="scientific">Roseivirga pacifica</name>
    <dbReference type="NCBI Taxonomy" id="1267423"/>
    <lineage>
        <taxon>Bacteria</taxon>
        <taxon>Pseudomonadati</taxon>
        <taxon>Bacteroidota</taxon>
        <taxon>Cytophagia</taxon>
        <taxon>Cytophagales</taxon>
        <taxon>Roseivirgaceae</taxon>
        <taxon>Roseivirga</taxon>
    </lineage>
</organism>
<keyword evidence="3" id="KW-0808">Transferase</keyword>